<sequence>MSKLKDESSDNQSTYYGILGLSNAHQKSRSISSKILRAAYRQTLLQHHPDKIINSSKRQNYQVYSVDQITQAYSTLLDPVTKAKYDHELKMRQILNTDSGKVADLSAGTEIIDLDEFQSDEYNRSWYRSCRCGSDQGFLILEKDLEAAANDQEICVECRGCSLMLKVLFSLSEEE</sequence>
<dbReference type="Gene3D" id="1.10.287.110">
    <property type="entry name" value="DnaJ domain"/>
    <property type="match status" value="1"/>
</dbReference>
<evidence type="ECO:0000259" key="12">
    <source>
        <dbReference type="PROSITE" id="PS50076"/>
    </source>
</evidence>
<evidence type="ECO:0000256" key="6">
    <source>
        <dbReference type="ARBA" id="ARBA00021797"/>
    </source>
</evidence>
<keyword evidence="7" id="KW-0963">Cytoplasm</keyword>
<keyword evidence="15" id="KW-1185">Reference proteome</keyword>
<proteinExistence type="inferred from homology"/>
<comment type="function">
    <text evidence="1">Required for the first step of diphthamide biosynthesis, the transfer of 3-amino-3-carboxypropyl from S-adenosyl-L-methionine to a histidine residue. Diphthamide is a post-translational modification of histidine which occurs in elongation factor 2.</text>
</comment>
<comment type="caution">
    <text evidence="14">The sequence shown here is derived from an EMBL/GenBank/DDBJ whole genome shotgun (WGS) entry which is preliminary data.</text>
</comment>
<dbReference type="SMART" id="SM00271">
    <property type="entry name" value="DnaJ"/>
    <property type="match status" value="1"/>
</dbReference>
<comment type="pathway">
    <text evidence="4">Protein modification; peptidyl-diphthamide biosynthesis.</text>
</comment>
<keyword evidence="11" id="KW-0539">Nucleus</keyword>
<dbReference type="InterPro" id="IPR001623">
    <property type="entry name" value="DnaJ_domain"/>
</dbReference>
<dbReference type="InterPro" id="IPR036671">
    <property type="entry name" value="DPH_MB_sf"/>
</dbReference>
<feature type="domain" description="J" evidence="12">
    <location>
        <begin position="14"/>
        <end position="89"/>
    </location>
</feature>
<dbReference type="PANTHER" id="PTHR21454">
    <property type="entry name" value="DPH3 HOMOLOG-RELATED"/>
    <property type="match status" value="1"/>
</dbReference>
<evidence type="ECO:0000256" key="1">
    <source>
        <dbReference type="ARBA" id="ARBA00003474"/>
    </source>
</evidence>
<dbReference type="OrthoDB" id="445556at2759"/>
<dbReference type="SUPFAM" id="SSF46565">
    <property type="entry name" value="Chaperone J-domain"/>
    <property type="match status" value="1"/>
</dbReference>
<dbReference type="PROSITE" id="PS50076">
    <property type="entry name" value="DNAJ_2"/>
    <property type="match status" value="1"/>
</dbReference>
<dbReference type="EMBL" id="MCFK01003720">
    <property type="protein sequence ID" value="RKF61967.1"/>
    <property type="molecule type" value="Genomic_DNA"/>
</dbReference>
<dbReference type="GO" id="GO:0005737">
    <property type="term" value="C:cytoplasm"/>
    <property type="evidence" value="ECO:0007669"/>
    <property type="project" value="UniProtKB-SubCell"/>
</dbReference>
<evidence type="ECO:0000256" key="4">
    <source>
        <dbReference type="ARBA" id="ARBA00005156"/>
    </source>
</evidence>
<dbReference type="Proteomes" id="UP000286134">
    <property type="component" value="Unassembled WGS sequence"/>
</dbReference>
<dbReference type="UniPathway" id="UPA00559"/>
<keyword evidence="10" id="KW-0408">Iron</keyword>
<comment type="subcellular location">
    <subcellularLocation>
        <location evidence="3">Cytoplasm</location>
    </subcellularLocation>
    <subcellularLocation>
        <location evidence="2">Nucleus</location>
    </subcellularLocation>
</comment>
<evidence type="ECO:0000256" key="8">
    <source>
        <dbReference type="ARBA" id="ARBA00022723"/>
    </source>
</evidence>
<dbReference type="PANTHER" id="PTHR21454:SF46">
    <property type="entry name" value="DIPHTHAMIDE BIOSYNTHESIS PROTEIN 4"/>
    <property type="match status" value="1"/>
</dbReference>
<gene>
    <name evidence="14" type="ORF">OnM2_037028</name>
</gene>
<dbReference type="Pfam" id="PF05207">
    <property type="entry name" value="Zn_ribbon_CSL"/>
    <property type="match status" value="1"/>
</dbReference>
<dbReference type="Gene3D" id="3.10.660.10">
    <property type="entry name" value="DPH Zinc finger"/>
    <property type="match status" value="1"/>
</dbReference>
<dbReference type="Pfam" id="PF00226">
    <property type="entry name" value="DnaJ"/>
    <property type="match status" value="1"/>
</dbReference>
<evidence type="ECO:0000313" key="14">
    <source>
        <dbReference type="EMBL" id="RKF61967.1"/>
    </source>
</evidence>
<keyword evidence="8" id="KW-0479">Metal-binding</keyword>
<evidence type="ECO:0000256" key="9">
    <source>
        <dbReference type="ARBA" id="ARBA00022833"/>
    </source>
</evidence>
<reference evidence="14 15" key="1">
    <citation type="journal article" date="2018" name="BMC Genomics">
        <title>Comparative genome analyses reveal sequence features reflecting distinct modes of host-adaptation between dicot and monocot powdery mildew.</title>
        <authorList>
            <person name="Wu Y."/>
            <person name="Ma X."/>
            <person name="Pan Z."/>
            <person name="Kale S.D."/>
            <person name="Song Y."/>
            <person name="King H."/>
            <person name="Zhang Q."/>
            <person name="Presley C."/>
            <person name="Deng X."/>
            <person name="Wei C.I."/>
            <person name="Xiao S."/>
        </authorList>
    </citation>
    <scope>NUCLEOTIDE SEQUENCE [LARGE SCALE GENOMIC DNA]</scope>
    <source>
        <strain evidence="14">UMSG2</strain>
    </source>
</reference>
<evidence type="ECO:0000256" key="5">
    <source>
        <dbReference type="ARBA" id="ARBA00006169"/>
    </source>
</evidence>
<dbReference type="GO" id="GO:0046872">
    <property type="term" value="F:metal ion binding"/>
    <property type="evidence" value="ECO:0007669"/>
    <property type="project" value="UniProtKB-KW"/>
</dbReference>
<dbReference type="InterPro" id="IPR036869">
    <property type="entry name" value="J_dom_sf"/>
</dbReference>
<dbReference type="CDD" id="cd06257">
    <property type="entry name" value="DnaJ"/>
    <property type="match status" value="1"/>
</dbReference>
<dbReference type="GO" id="GO:0005634">
    <property type="term" value="C:nucleus"/>
    <property type="evidence" value="ECO:0007669"/>
    <property type="project" value="UniProtKB-SubCell"/>
</dbReference>
<evidence type="ECO:0000256" key="10">
    <source>
        <dbReference type="ARBA" id="ARBA00023004"/>
    </source>
</evidence>
<dbReference type="STRING" id="212602.A0A420HX28"/>
<dbReference type="AlphaFoldDB" id="A0A420HX28"/>
<evidence type="ECO:0000256" key="11">
    <source>
        <dbReference type="ARBA" id="ARBA00023242"/>
    </source>
</evidence>
<evidence type="ECO:0000256" key="2">
    <source>
        <dbReference type="ARBA" id="ARBA00004123"/>
    </source>
</evidence>
<dbReference type="InterPro" id="IPR044248">
    <property type="entry name" value="DPH3/4-like"/>
</dbReference>
<dbReference type="GO" id="GO:0017183">
    <property type="term" value="P:protein histidyl modification to diphthamide"/>
    <property type="evidence" value="ECO:0007669"/>
    <property type="project" value="UniProtKB-UniPathway"/>
</dbReference>
<dbReference type="InterPro" id="IPR007872">
    <property type="entry name" value="DPH_MB_dom"/>
</dbReference>
<dbReference type="PROSITE" id="PS51074">
    <property type="entry name" value="DPH_MB"/>
    <property type="match status" value="1"/>
</dbReference>
<dbReference type="SUPFAM" id="SSF144217">
    <property type="entry name" value="CSL zinc finger"/>
    <property type="match status" value="1"/>
</dbReference>
<evidence type="ECO:0000256" key="7">
    <source>
        <dbReference type="ARBA" id="ARBA00022490"/>
    </source>
</evidence>
<evidence type="ECO:0000313" key="15">
    <source>
        <dbReference type="Proteomes" id="UP000286134"/>
    </source>
</evidence>
<organism evidence="14 15">
    <name type="scientific">Erysiphe neolycopersici</name>
    <dbReference type="NCBI Taxonomy" id="212602"/>
    <lineage>
        <taxon>Eukaryota</taxon>
        <taxon>Fungi</taxon>
        <taxon>Dikarya</taxon>
        <taxon>Ascomycota</taxon>
        <taxon>Pezizomycotina</taxon>
        <taxon>Leotiomycetes</taxon>
        <taxon>Erysiphales</taxon>
        <taxon>Erysiphaceae</taxon>
        <taxon>Erysiphe</taxon>
    </lineage>
</organism>
<name>A0A420HX28_9PEZI</name>
<protein>
    <recommendedName>
        <fullName evidence="6">Diphthamide biosynthesis protein 4</fullName>
    </recommendedName>
</protein>
<evidence type="ECO:0000256" key="3">
    <source>
        <dbReference type="ARBA" id="ARBA00004496"/>
    </source>
</evidence>
<feature type="domain" description="DPH-type MB" evidence="13">
    <location>
        <begin position="108"/>
        <end position="170"/>
    </location>
</feature>
<keyword evidence="9" id="KW-0862">Zinc</keyword>
<comment type="similarity">
    <text evidence="5">Belongs to the DPH4 family.</text>
</comment>
<accession>A0A420HX28</accession>
<evidence type="ECO:0000259" key="13">
    <source>
        <dbReference type="PROSITE" id="PS51074"/>
    </source>
</evidence>